<dbReference type="AlphaFoldDB" id="A0A1H9GRL3"/>
<evidence type="ECO:0000256" key="8">
    <source>
        <dbReference type="ARBA" id="ARBA00032788"/>
    </source>
</evidence>
<keyword evidence="4 10" id="KW-0479">Metal-binding</keyword>
<evidence type="ECO:0000256" key="3">
    <source>
        <dbReference type="ARBA" id="ARBA00022714"/>
    </source>
</evidence>
<dbReference type="OrthoDB" id="9807941at2"/>
<dbReference type="EMBL" id="FOGB01000004">
    <property type="protein sequence ID" value="SEQ52736.1"/>
    <property type="molecule type" value="Genomic_DNA"/>
</dbReference>
<dbReference type="InterPro" id="IPR036249">
    <property type="entry name" value="Thioredoxin-like_sf"/>
</dbReference>
<dbReference type="NCBIfam" id="NF004638">
    <property type="entry name" value="PRK05988.1"/>
    <property type="match status" value="1"/>
</dbReference>
<feature type="binding site" evidence="10">
    <location>
        <position position="123"/>
    </location>
    <ligand>
        <name>[2Fe-2S] cluster</name>
        <dbReference type="ChEBI" id="CHEBI:190135"/>
    </ligand>
</feature>
<dbReference type="InterPro" id="IPR002023">
    <property type="entry name" value="NuoE-like"/>
</dbReference>
<comment type="cofactor">
    <cofactor evidence="9">
        <name>[2Fe-2S] cluster</name>
        <dbReference type="ChEBI" id="CHEBI:190135"/>
    </cofactor>
</comment>
<sequence>MTAVNEQMLPLVREVISGLQHKPGALLPILHEIQNRLGYIPPESVPLIAEALNQSRADIHGVISFYHQFRSTAPGKHTIEVCRAEACQSMGARQLEAHAKATLGVDYHGTTSDQNITLEEVYCLGNCACSPSVRINDEIVGRVTPEKFDQLVDELRSQTLEVH</sequence>
<dbReference type="GO" id="GO:0046872">
    <property type="term" value="F:metal ion binding"/>
    <property type="evidence" value="ECO:0007669"/>
    <property type="project" value="UniProtKB-KW"/>
</dbReference>
<dbReference type="PIRSF" id="PIRSF000216">
    <property type="entry name" value="NADH_DH_24kDa"/>
    <property type="match status" value="1"/>
</dbReference>
<dbReference type="InterPro" id="IPR028431">
    <property type="entry name" value="NADP_DH_HndA-like"/>
</dbReference>
<dbReference type="CDD" id="cd03081">
    <property type="entry name" value="TRX_Fd_NuoE_FDH_gamma"/>
    <property type="match status" value="1"/>
</dbReference>
<dbReference type="SUPFAM" id="SSF52833">
    <property type="entry name" value="Thioredoxin-like"/>
    <property type="match status" value="1"/>
</dbReference>
<evidence type="ECO:0000256" key="4">
    <source>
        <dbReference type="ARBA" id="ARBA00022723"/>
    </source>
</evidence>
<dbReference type="Gene3D" id="3.40.30.10">
    <property type="entry name" value="Glutaredoxin"/>
    <property type="match status" value="1"/>
</dbReference>
<evidence type="ECO:0000256" key="5">
    <source>
        <dbReference type="ARBA" id="ARBA00023004"/>
    </source>
</evidence>
<protein>
    <recommendedName>
        <fullName evidence="2">NADH-quinone oxidoreductase subunit E</fullName>
    </recommendedName>
    <alternativeName>
        <fullName evidence="7">NADH dehydrogenase I subunit E</fullName>
    </alternativeName>
    <alternativeName>
        <fullName evidence="8">NDH-1 subunit E</fullName>
    </alternativeName>
</protein>
<organism evidence="11 12">
    <name type="scientific">Amphritea atlantica</name>
    <dbReference type="NCBI Taxonomy" id="355243"/>
    <lineage>
        <taxon>Bacteria</taxon>
        <taxon>Pseudomonadati</taxon>
        <taxon>Pseudomonadota</taxon>
        <taxon>Gammaproteobacteria</taxon>
        <taxon>Oceanospirillales</taxon>
        <taxon>Oceanospirillaceae</taxon>
        <taxon>Amphritea</taxon>
    </lineage>
</organism>
<dbReference type="RefSeq" id="WP_091356944.1">
    <property type="nucleotide sequence ID" value="NZ_AP025284.1"/>
</dbReference>
<dbReference type="Pfam" id="PF01257">
    <property type="entry name" value="2Fe-2S_thioredx"/>
    <property type="match status" value="1"/>
</dbReference>
<dbReference type="STRING" id="355243.SAMN03080615_01849"/>
<feature type="binding site" evidence="10">
    <location>
        <position position="87"/>
    </location>
    <ligand>
        <name>[2Fe-2S] cluster</name>
        <dbReference type="ChEBI" id="CHEBI:190135"/>
    </ligand>
</feature>
<gene>
    <name evidence="11" type="ORF">SAMN03080615_01849</name>
</gene>
<dbReference type="PANTHER" id="PTHR43342:SF1">
    <property type="entry name" value="BIFURCATING [FEFE] HYDROGENASE GAMMA SUBUNIT"/>
    <property type="match status" value="1"/>
</dbReference>
<name>A0A1H9GRL3_9GAMM</name>
<evidence type="ECO:0000256" key="7">
    <source>
        <dbReference type="ARBA" id="ARBA00031580"/>
    </source>
</evidence>
<evidence type="ECO:0000256" key="10">
    <source>
        <dbReference type="PIRSR" id="PIRSR000216-1"/>
    </source>
</evidence>
<evidence type="ECO:0000256" key="2">
    <source>
        <dbReference type="ARBA" id="ARBA00019898"/>
    </source>
</evidence>
<dbReference type="GO" id="GO:0016491">
    <property type="term" value="F:oxidoreductase activity"/>
    <property type="evidence" value="ECO:0007669"/>
    <property type="project" value="InterPro"/>
</dbReference>
<evidence type="ECO:0000313" key="12">
    <source>
        <dbReference type="Proteomes" id="UP000198749"/>
    </source>
</evidence>
<comment type="cofactor">
    <cofactor evidence="10">
        <name>[2Fe-2S] cluster</name>
        <dbReference type="ChEBI" id="CHEBI:190135"/>
    </cofactor>
    <text evidence="10">Binds 1 [2Fe-2S] cluster.</text>
</comment>
<evidence type="ECO:0000256" key="1">
    <source>
        <dbReference type="ARBA" id="ARBA00010643"/>
    </source>
</evidence>
<evidence type="ECO:0000256" key="6">
    <source>
        <dbReference type="ARBA" id="ARBA00023014"/>
    </source>
</evidence>
<dbReference type="GO" id="GO:0051537">
    <property type="term" value="F:2 iron, 2 sulfur cluster binding"/>
    <property type="evidence" value="ECO:0007669"/>
    <property type="project" value="UniProtKB-KW"/>
</dbReference>
<reference evidence="12" key="1">
    <citation type="submission" date="2016-10" db="EMBL/GenBank/DDBJ databases">
        <authorList>
            <person name="Varghese N."/>
            <person name="Submissions S."/>
        </authorList>
    </citation>
    <scope>NUCLEOTIDE SEQUENCE [LARGE SCALE GENOMIC DNA]</scope>
    <source>
        <strain evidence="12">DSM 18887</strain>
    </source>
</reference>
<dbReference type="PANTHER" id="PTHR43342">
    <property type="entry name" value="NADH-QUINONE OXIDOREDUCTASE, E SUBUNIT"/>
    <property type="match status" value="1"/>
</dbReference>
<keyword evidence="3 10" id="KW-0001">2Fe-2S</keyword>
<keyword evidence="12" id="KW-1185">Reference proteome</keyword>
<feature type="binding site" evidence="10">
    <location>
        <position position="82"/>
    </location>
    <ligand>
        <name>[2Fe-2S] cluster</name>
        <dbReference type="ChEBI" id="CHEBI:190135"/>
    </ligand>
</feature>
<keyword evidence="6 10" id="KW-0411">Iron-sulfur</keyword>
<proteinExistence type="inferred from homology"/>
<accession>A0A1H9GRL3</accession>
<keyword evidence="5 10" id="KW-0408">Iron</keyword>
<evidence type="ECO:0000313" key="11">
    <source>
        <dbReference type="EMBL" id="SEQ52736.1"/>
    </source>
</evidence>
<dbReference type="InterPro" id="IPR041921">
    <property type="entry name" value="NuoE_N"/>
</dbReference>
<comment type="similarity">
    <text evidence="1">Belongs to the complex I 24 kDa subunit family.</text>
</comment>
<dbReference type="Gene3D" id="1.10.10.1590">
    <property type="entry name" value="NADH-quinone oxidoreductase subunit E"/>
    <property type="match status" value="1"/>
</dbReference>
<feature type="binding site" evidence="10">
    <location>
        <position position="127"/>
    </location>
    <ligand>
        <name>[2Fe-2S] cluster</name>
        <dbReference type="ChEBI" id="CHEBI:190135"/>
    </ligand>
</feature>
<evidence type="ECO:0000256" key="9">
    <source>
        <dbReference type="ARBA" id="ARBA00034078"/>
    </source>
</evidence>
<dbReference type="Proteomes" id="UP000198749">
    <property type="component" value="Unassembled WGS sequence"/>
</dbReference>